<protein>
    <submittedName>
        <fullName evidence="1">Uncharacterized protein</fullName>
    </submittedName>
</protein>
<sequence>MSGHVMDEDEVHDFLNNEEHAWVLRLTNTHVSGWLTDEDIAVTAPLVSHLRGLLTEVTLRGSVSGSDIIDAMADKLHQLVGKDLDEYVDALTETGTVSAAGT</sequence>
<reference evidence="1 2" key="1">
    <citation type="submission" date="2016-10" db="EMBL/GenBank/DDBJ databases">
        <title>Evaluation of Human, Veterinary and Environmental Mycobacterium chelonae Isolates by Core Genome Phylogenomic Analysis, Targeted Gene Comparison, and Anti-microbial Susceptibility Patterns: A Tale of Mistaken Identities.</title>
        <authorList>
            <person name="Fogelson S.B."/>
            <person name="Camus A.C."/>
            <person name="Lorenz W."/>
            <person name="Vasireddy R."/>
            <person name="Vasireddy S."/>
            <person name="Smith T."/>
            <person name="Brown-Elliott B.A."/>
            <person name="Wallace R.J.Jr."/>
            <person name="Hasan N.A."/>
            <person name="Reischl U."/>
            <person name="Sanchez S."/>
        </authorList>
    </citation>
    <scope>NUCLEOTIDE SEQUENCE [LARGE SCALE GENOMIC DNA]</scope>
    <source>
        <strain evidence="1 2">15515</strain>
    </source>
</reference>
<dbReference type="EMBL" id="MLIQ01000042">
    <property type="protein sequence ID" value="OHU47336.1"/>
    <property type="molecule type" value="Genomic_DNA"/>
</dbReference>
<dbReference type="RefSeq" id="WP_070947955.1">
    <property type="nucleotide sequence ID" value="NZ_MLIQ01000042.1"/>
</dbReference>
<dbReference type="AlphaFoldDB" id="A0A1S1LIV7"/>
<evidence type="ECO:0000313" key="2">
    <source>
        <dbReference type="Proteomes" id="UP000180043"/>
    </source>
</evidence>
<evidence type="ECO:0000313" key="1">
    <source>
        <dbReference type="EMBL" id="OHU47336.1"/>
    </source>
</evidence>
<name>A0A1S1LIV7_MYCCH</name>
<dbReference type="Proteomes" id="UP000180043">
    <property type="component" value="Unassembled WGS sequence"/>
</dbReference>
<accession>A0A1S1LIV7</accession>
<gene>
    <name evidence="1" type="ORF">BKG82_27170</name>
</gene>
<proteinExistence type="predicted"/>
<organism evidence="1 2">
    <name type="scientific">Mycobacteroides chelonae</name>
    <name type="common">Mycobacterium chelonae</name>
    <dbReference type="NCBI Taxonomy" id="1774"/>
    <lineage>
        <taxon>Bacteria</taxon>
        <taxon>Bacillati</taxon>
        <taxon>Actinomycetota</taxon>
        <taxon>Actinomycetes</taxon>
        <taxon>Mycobacteriales</taxon>
        <taxon>Mycobacteriaceae</taxon>
        <taxon>Mycobacteroides</taxon>
    </lineage>
</organism>
<comment type="caution">
    <text evidence="1">The sequence shown here is derived from an EMBL/GenBank/DDBJ whole genome shotgun (WGS) entry which is preliminary data.</text>
</comment>